<evidence type="ECO:0000313" key="1">
    <source>
        <dbReference type="EMBL" id="KAJ7692039.1"/>
    </source>
</evidence>
<dbReference type="EMBL" id="JARKIE010000054">
    <property type="protein sequence ID" value="KAJ7692039.1"/>
    <property type="molecule type" value="Genomic_DNA"/>
</dbReference>
<evidence type="ECO:0000313" key="2">
    <source>
        <dbReference type="Proteomes" id="UP001221757"/>
    </source>
</evidence>
<protein>
    <submittedName>
        <fullName evidence="1">Uncharacterized protein</fullName>
    </submittedName>
</protein>
<comment type="caution">
    <text evidence="1">The sequence shown here is derived from an EMBL/GenBank/DDBJ whole genome shotgun (WGS) entry which is preliminary data.</text>
</comment>
<organism evidence="1 2">
    <name type="scientific">Mycena rosella</name>
    <name type="common">Pink bonnet</name>
    <name type="synonym">Agaricus rosellus</name>
    <dbReference type="NCBI Taxonomy" id="1033263"/>
    <lineage>
        <taxon>Eukaryota</taxon>
        <taxon>Fungi</taxon>
        <taxon>Dikarya</taxon>
        <taxon>Basidiomycota</taxon>
        <taxon>Agaricomycotina</taxon>
        <taxon>Agaricomycetes</taxon>
        <taxon>Agaricomycetidae</taxon>
        <taxon>Agaricales</taxon>
        <taxon>Marasmiineae</taxon>
        <taxon>Mycenaceae</taxon>
        <taxon>Mycena</taxon>
    </lineage>
</organism>
<dbReference type="Proteomes" id="UP001221757">
    <property type="component" value="Unassembled WGS sequence"/>
</dbReference>
<keyword evidence="2" id="KW-1185">Reference proteome</keyword>
<reference evidence="1" key="1">
    <citation type="submission" date="2023-03" db="EMBL/GenBank/DDBJ databases">
        <title>Massive genome expansion in bonnet fungi (Mycena s.s.) driven by repeated elements and novel gene families across ecological guilds.</title>
        <authorList>
            <consortium name="Lawrence Berkeley National Laboratory"/>
            <person name="Harder C.B."/>
            <person name="Miyauchi S."/>
            <person name="Viragh M."/>
            <person name="Kuo A."/>
            <person name="Thoen E."/>
            <person name="Andreopoulos B."/>
            <person name="Lu D."/>
            <person name="Skrede I."/>
            <person name="Drula E."/>
            <person name="Henrissat B."/>
            <person name="Morin E."/>
            <person name="Kohler A."/>
            <person name="Barry K."/>
            <person name="LaButti K."/>
            <person name="Morin E."/>
            <person name="Salamov A."/>
            <person name="Lipzen A."/>
            <person name="Mereny Z."/>
            <person name="Hegedus B."/>
            <person name="Baldrian P."/>
            <person name="Stursova M."/>
            <person name="Weitz H."/>
            <person name="Taylor A."/>
            <person name="Grigoriev I.V."/>
            <person name="Nagy L.G."/>
            <person name="Martin F."/>
            <person name="Kauserud H."/>
        </authorList>
    </citation>
    <scope>NUCLEOTIDE SEQUENCE</scope>
    <source>
        <strain evidence="1">CBHHK067</strain>
    </source>
</reference>
<sequence>MPNERFRVCWKPVRDYGIPSSDSDRSSMQNANNELAEPTFLYADLITMQWFLAVSRCTVNLTELVYFLSDVPALCNMPPPGLQPAQIQAMLAFLCLHPFALDTQCCMLVLMPHRQLVHEGHALTMCYLASAEWYSMWYVLQKFEWSIRMVVKLWRGLLGSNGVIATYLEELLLAAQ</sequence>
<accession>A0AAD7DHY3</accession>
<name>A0AAD7DHY3_MYCRO</name>
<gene>
    <name evidence="1" type="ORF">B0H17DRAFT_1133308</name>
</gene>
<proteinExistence type="predicted"/>
<dbReference type="AlphaFoldDB" id="A0AAD7DHY3"/>